<accession>A0AAU9Y2K2</accession>
<proteinExistence type="predicted"/>
<sequence length="119" mass="13955">MVLNHQFVVIDSPSWWWSIERNNEKLLQRNNKLSVIEDYNEGSPRNVPVEEIKQGDCKGTMKGLIKFLHRKEELQTKYDLVLNNCKTFANRVFNEYLVGCGQRNTQFFANSDTSNEELL</sequence>
<evidence type="ECO:0000313" key="2">
    <source>
        <dbReference type="Proteomes" id="UP001159428"/>
    </source>
</evidence>
<name>A0AAU9Y2K2_9CNID</name>
<dbReference type="Proteomes" id="UP001159428">
    <property type="component" value="Unassembled WGS sequence"/>
</dbReference>
<dbReference type="EMBL" id="CALNXJ010000118">
    <property type="protein sequence ID" value="CAH3165458.1"/>
    <property type="molecule type" value="Genomic_DNA"/>
</dbReference>
<keyword evidence="2" id="KW-1185">Reference proteome</keyword>
<evidence type="ECO:0000313" key="1">
    <source>
        <dbReference type="EMBL" id="CAH3165458.1"/>
    </source>
</evidence>
<protein>
    <recommendedName>
        <fullName evidence="3">PPPDE domain-containing protein</fullName>
    </recommendedName>
</protein>
<comment type="caution">
    <text evidence="1">The sequence shown here is derived from an EMBL/GenBank/DDBJ whole genome shotgun (WGS) entry which is preliminary data.</text>
</comment>
<organism evidence="1 2">
    <name type="scientific">Pocillopora meandrina</name>
    <dbReference type="NCBI Taxonomy" id="46732"/>
    <lineage>
        <taxon>Eukaryota</taxon>
        <taxon>Metazoa</taxon>
        <taxon>Cnidaria</taxon>
        <taxon>Anthozoa</taxon>
        <taxon>Hexacorallia</taxon>
        <taxon>Scleractinia</taxon>
        <taxon>Astrocoeniina</taxon>
        <taxon>Pocilloporidae</taxon>
        <taxon>Pocillopora</taxon>
    </lineage>
</organism>
<gene>
    <name evidence="1" type="ORF">PMEA_00003526</name>
</gene>
<evidence type="ECO:0008006" key="3">
    <source>
        <dbReference type="Google" id="ProtNLM"/>
    </source>
</evidence>
<reference evidence="1 2" key="1">
    <citation type="submission" date="2022-05" db="EMBL/GenBank/DDBJ databases">
        <authorList>
            <consortium name="Genoscope - CEA"/>
            <person name="William W."/>
        </authorList>
    </citation>
    <scope>NUCLEOTIDE SEQUENCE [LARGE SCALE GENOMIC DNA]</scope>
</reference>
<dbReference type="AlphaFoldDB" id="A0AAU9Y2K2"/>